<dbReference type="EMBL" id="QGQD01000015">
    <property type="protein sequence ID" value="TLD02432.1"/>
    <property type="molecule type" value="Genomic_DNA"/>
</dbReference>
<feature type="transmembrane region" description="Helical" evidence="1">
    <location>
        <begin position="12"/>
        <end position="36"/>
    </location>
</feature>
<evidence type="ECO:0000313" key="2">
    <source>
        <dbReference type="EMBL" id="TLD02432.1"/>
    </source>
</evidence>
<proteinExistence type="predicted"/>
<evidence type="ECO:0000313" key="3">
    <source>
        <dbReference type="Proteomes" id="UP000306509"/>
    </source>
</evidence>
<dbReference type="RefSeq" id="WP_027293413.1">
    <property type="nucleotide sequence ID" value="NZ_CABMJZ010000013.1"/>
</dbReference>
<reference evidence="2 3" key="1">
    <citation type="journal article" date="2019" name="Anaerobe">
        <title>Detection of Robinsoniella peoriensis in multiple bone samples of a trauma patient.</title>
        <authorList>
            <person name="Schrottner P."/>
            <person name="Hartwich K."/>
            <person name="Bunk B."/>
            <person name="Schober I."/>
            <person name="Helbig S."/>
            <person name="Rudolph W.W."/>
            <person name="Gunzer F."/>
        </authorList>
    </citation>
    <scope>NUCLEOTIDE SEQUENCE [LARGE SCALE GENOMIC DNA]</scope>
    <source>
        <strain evidence="2 3">DSM 106044</strain>
    </source>
</reference>
<sequence>MNEKIYKTMSSVGAGNIVVGITVMVTGIASGILLIVHGAKLLRAKKNVMF</sequence>
<gene>
    <name evidence="2" type="ORF">DSM106044_00674</name>
</gene>
<comment type="caution">
    <text evidence="2">The sequence shown here is derived from an EMBL/GenBank/DDBJ whole genome shotgun (WGS) entry which is preliminary data.</text>
</comment>
<dbReference type="STRING" id="180332.GCA_000797495_04174"/>
<accession>A0A4U8QBI6</accession>
<dbReference type="AlphaFoldDB" id="A0A4U8QBI6"/>
<organism evidence="2 3">
    <name type="scientific">Robinsoniella peoriensis</name>
    <dbReference type="NCBI Taxonomy" id="180332"/>
    <lineage>
        <taxon>Bacteria</taxon>
        <taxon>Bacillati</taxon>
        <taxon>Bacillota</taxon>
        <taxon>Clostridia</taxon>
        <taxon>Lachnospirales</taxon>
        <taxon>Lachnospiraceae</taxon>
        <taxon>Robinsoniella</taxon>
    </lineage>
</organism>
<keyword evidence="1" id="KW-1133">Transmembrane helix</keyword>
<keyword evidence="1" id="KW-0472">Membrane</keyword>
<keyword evidence="3" id="KW-1185">Reference proteome</keyword>
<dbReference type="Proteomes" id="UP000306509">
    <property type="component" value="Unassembled WGS sequence"/>
</dbReference>
<name>A0A4U8QBI6_9FIRM</name>
<evidence type="ECO:0000256" key="1">
    <source>
        <dbReference type="SAM" id="Phobius"/>
    </source>
</evidence>
<keyword evidence="1" id="KW-0812">Transmembrane</keyword>
<protein>
    <submittedName>
        <fullName evidence="2">Uncharacterized protein</fullName>
    </submittedName>
</protein>